<dbReference type="EMBL" id="AP024145">
    <property type="protein sequence ID" value="BCM87499.1"/>
    <property type="molecule type" value="Genomic_DNA"/>
</dbReference>
<dbReference type="KEGG" id="mind:mvi_59600"/>
<sequence length="67" mass="7182">MRCGAGVLARPAMPCFDKTTRIETILPIAYRSDSDTSGGIAGDHIATLRADHRASRMLPARRPSGTN</sequence>
<protein>
    <submittedName>
        <fullName evidence="1">Uncharacterized protein</fullName>
    </submittedName>
</protein>
<gene>
    <name evidence="1" type="ORF">mvi_59600</name>
</gene>
<dbReference type="Proteomes" id="UP000663508">
    <property type="component" value="Chromosome"/>
</dbReference>
<reference evidence="1" key="1">
    <citation type="submission" date="2020-11" db="EMBL/GenBank/DDBJ databases">
        <title>Complete genome sequence of a novel pathogenic Methylobacterium strain isolated from rice in Vietnam.</title>
        <authorList>
            <person name="Lai K."/>
            <person name="Okazaki S."/>
            <person name="Higashi K."/>
            <person name="Mori H."/>
            <person name="Toyoda A."/>
            <person name="Kurokawa K."/>
        </authorList>
    </citation>
    <scope>NUCLEOTIDE SEQUENCE</scope>
    <source>
        <strain evidence="1">VL1</strain>
    </source>
</reference>
<evidence type="ECO:0000313" key="2">
    <source>
        <dbReference type="Proteomes" id="UP000663508"/>
    </source>
</evidence>
<organism evidence="1 2">
    <name type="scientific">Methylobacterium indicum</name>
    <dbReference type="NCBI Taxonomy" id="1775910"/>
    <lineage>
        <taxon>Bacteria</taxon>
        <taxon>Pseudomonadati</taxon>
        <taxon>Pseudomonadota</taxon>
        <taxon>Alphaproteobacteria</taxon>
        <taxon>Hyphomicrobiales</taxon>
        <taxon>Methylobacteriaceae</taxon>
        <taxon>Methylobacterium</taxon>
    </lineage>
</organism>
<dbReference type="AlphaFoldDB" id="A0A8H8X009"/>
<evidence type="ECO:0000313" key="1">
    <source>
        <dbReference type="EMBL" id="BCM87499.1"/>
    </source>
</evidence>
<name>A0A8H8X009_9HYPH</name>
<accession>A0A8H8X009</accession>
<proteinExistence type="predicted"/>